<evidence type="ECO:0000313" key="2">
    <source>
        <dbReference type="Proteomes" id="UP000265566"/>
    </source>
</evidence>
<accession>A0A396IXE2</accession>
<proteinExistence type="predicted"/>
<reference evidence="2" key="1">
    <citation type="journal article" date="2018" name="Nat. Plants">
        <title>Whole-genome landscape of Medicago truncatula symbiotic genes.</title>
        <authorList>
            <person name="Pecrix Y."/>
            <person name="Staton S.E."/>
            <person name="Sallet E."/>
            <person name="Lelandais-Briere C."/>
            <person name="Moreau S."/>
            <person name="Carrere S."/>
            <person name="Blein T."/>
            <person name="Jardinaud M.F."/>
            <person name="Latrasse D."/>
            <person name="Zouine M."/>
            <person name="Zahm M."/>
            <person name="Kreplak J."/>
            <person name="Mayjonade B."/>
            <person name="Satge C."/>
            <person name="Perez M."/>
            <person name="Cauet S."/>
            <person name="Marande W."/>
            <person name="Chantry-Darmon C."/>
            <person name="Lopez-Roques C."/>
            <person name="Bouchez O."/>
            <person name="Berard A."/>
            <person name="Debelle F."/>
            <person name="Munos S."/>
            <person name="Bendahmane A."/>
            <person name="Berges H."/>
            <person name="Niebel A."/>
            <person name="Buitink J."/>
            <person name="Frugier F."/>
            <person name="Benhamed M."/>
            <person name="Crespi M."/>
            <person name="Gouzy J."/>
            <person name="Gamas P."/>
        </authorList>
    </citation>
    <scope>NUCLEOTIDE SEQUENCE [LARGE SCALE GENOMIC DNA]</scope>
    <source>
        <strain evidence="2">cv. Jemalong A17</strain>
    </source>
</reference>
<name>A0A396IXE2_MEDTR</name>
<dbReference type="EMBL" id="PSQE01000003">
    <property type="protein sequence ID" value="RHN70120.1"/>
    <property type="molecule type" value="Genomic_DNA"/>
</dbReference>
<comment type="caution">
    <text evidence="1">The sequence shown here is derived from an EMBL/GenBank/DDBJ whole genome shotgun (WGS) entry which is preliminary data.</text>
</comment>
<protein>
    <submittedName>
        <fullName evidence="1">Uncharacterized protein</fullName>
    </submittedName>
</protein>
<sequence length="53" mass="6216">MVEDHFNNFGMDICRYLEGQDEIRIFRIRVTMSWEESSYIGKVGRTIIDAGLC</sequence>
<gene>
    <name evidence="1" type="ORF">MtrunA17_Chr3g0132171</name>
</gene>
<dbReference type="AlphaFoldDB" id="A0A396IXE2"/>
<evidence type="ECO:0000313" key="1">
    <source>
        <dbReference type="EMBL" id="RHN70120.1"/>
    </source>
</evidence>
<dbReference type="Proteomes" id="UP000265566">
    <property type="component" value="Chromosome 3"/>
</dbReference>
<organism evidence="1 2">
    <name type="scientific">Medicago truncatula</name>
    <name type="common">Barrel medic</name>
    <name type="synonym">Medicago tribuloides</name>
    <dbReference type="NCBI Taxonomy" id="3880"/>
    <lineage>
        <taxon>Eukaryota</taxon>
        <taxon>Viridiplantae</taxon>
        <taxon>Streptophyta</taxon>
        <taxon>Embryophyta</taxon>
        <taxon>Tracheophyta</taxon>
        <taxon>Spermatophyta</taxon>
        <taxon>Magnoliopsida</taxon>
        <taxon>eudicotyledons</taxon>
        <taxon>Gunneridae</taxon>
        <taxon>Pentapetalae</taxon>
        <taxon>rosids</taxon>
        <taxon>fabids</taxon>
        <taxon>Fabales</taxon>
        <taxon>Fabaceae</taxon>
        <taxon>Papilionoideae</taxon>
        <taxon>50 kb inversion clade</taxon>
        <taxon>NPAAA clade</taxon>
        <taxon>Hologalegina</taxon>
        <taxon>IRL clade</taxon>
        <taxon>Trifolieae</taxon>
        <taxon>Medicago</taxon>
    </lineage>
</organism>
<dbReference type="Gramene" id="rna18672">
    <property type="protein sequence ID" value="RHN70120.1"/>
    <property type="gene ID" value="gene18672"/>
</dbReference>